<keyword evidence="2" id="KW-0547">Nucleotide-binding</keyword>
<evidence type="ECO:0000256" key="1">
    <source>
        <dbReference type="ARBA" id="ARBA00022598"/>
    </source>
</evidence>
<dbReference type="GO" id="GO:0000226">
    <property type="term" value="P:microtubule cytoskeleton organization"/>
    <property type="evidence" value="ECO:0007669"/>
    <property type="project" value="TreeGrafter"/>
</dbReference>
<accession>A0A7T8K8U9</accession>
<keyword evidence="3" id="KW-0067">ATP-binding</keyword>
<feature type="region of interest" description="Disordered" evidence="4">
    <location>
        <begin position="653"/>
        <end position="673"/>
    </location>
</feature>
<organism evidence="5 6">
    <name type="scientific">Caligus rogercresseyi</name>
    <name type="common">Sea louse</name>
    <dbReference type="NCBI Taxonomy" id="217165"/>
    <lineage>
        <taxon>Eukaryota</taxon>
        <taxon>Metazoa</taxon>
        <taxon>Ecdysozoa</taxon>
        <taxon>Arthropoda</taxon>
        <taxon>Crustacea</taxon>
        <taxon>Multicrustacea</taxon>
        <taxon>Hexanauplia</taxon>
        <taxon>Copepoda</taxon>
        <taxon>Siphonostomatoida</taxon>
        <taxon>Caligidae</taxon>
        <taxon>Caligus</taxon>
    </lineage>
</organism>
<dbReference type="PROSITE" id="PS51221">
    <property type="entry name" value="TTL"/>
    <property type="match status" value="1"/>
</dbReference>
<dbReference type="EMBL" id="CP045896">
    <property type="protein sequence ID" value="QQP50409.1"/>
    <property type="molecule type" value="Genomic_DNA"/>
</dbReference>
<keyword evidence="1" id="KW-0436">Ligase</keyword>
<gene>
    <name evidence="5" type="ORF">FKW44_011408</name>
</gene>
<dbReference type="GO" id="GO:0070740">
    <property type="term" value="F:tubulin-glutamic acid ligase activity"/>
    <property type="evidence" value="ECO:0007669"/>
    <property type="project" value="TreeGrafter"/>
</dbReference>
<evidence type="ECO:0000256" key="3">
    <source>
        <dbReference type="ARBA" id="ARBA00022840"/>
    </source>
</evidence>
<dbReference type="SUPFAM" id="SSF56059">
    <property type="entry name" value="Glutathione synthetase ATP-binding domain-like"/>
    <property type="match status" value="1"/>
</dbReference>
<proteinExistence type="predicted"/>
<dbReference type="GO" id="GO:0005524">
    <property type="term" value="F:ATP binding"/>
    <property type="evidence" value="ECO:0007669"/>
    <property type="project" value="UniProtKB-KW"/>
</dbReference>
<reference evidence="6" key="1">
    <citation type="submission" date="2021-01" db="EMBL/GenBank/DDBJ databases">
        <title>Caligus Genome Assembly.</title>
        <authorList>
            <person name="Gallardo-Escarate C."/>
        </authorList>
    </citation>
    <scope>NUCLEOTIDE SEQUENCE [LARGE SCALE GENOMIC DNA]</scope>
</reference>
<dbReference type="Proteomes" id="UP000595437">
    <property type="component" value="Chromosome 7"/>
</dbReference>
<dbReference type="GO" id="GO:0036064">
    <property type="term" value="C:ciliary basal body"/>
    <property type="evidence" value="ECO:0007669"/>
    <property type="project" value="TreeGrafter"/>
</dbReference>
<protein>
    <submittedName>
        <fullName evidence="5">Tubulin polyglutamylase TTLL4</fullName>
    </submittedName>
</protein>
<keyword evidence="6" id="KW-1185">Reference proteome</keyword>
<dbReference type="Pfam" id="PF03133">
    <property type="entry name" value="TTL"/>
    <property type="match status" value="1"/>
</dbReference>
<dbReference type="GO" id="GO:0015631">
    <property type="term" value="F:tubulin binding"/>
    <property type="evidence" value="ECO:0007669"/>
    <property type="project" value="TreeGrafter"/>
</dbReference>
<feature type="region of interest" description="Disordered" evidence="4">
    <location>
        <begin position="614"/>
        <end position="641"/>
    </location>
</feature>
<evidence type="ECO:0000256" key="4">
    <source>
        <dbReference type="SAM" id="MobiDB-lite"/>
    </source>
</evidence>
<evidence type="ECO:0000313" key="5">
    <source>
        <dbReference type="EMBL" id="QQP50409.1"/>
    </source>
</evidence>
<sequence length="673" mass="76083">MRAITSHPDRRHWNGGSSCVKADSLRRRVGVLEECSWSSSDSDYDDLDAMMGDLSGPCLEEMSEMDEDATSVATTGSNTPSVVGENLESFSLSDSEKCVVSRPGPQRGGPLAPLSKSLFPFVPPSLHFYPHKRVPASPLPLKLRMLLKWKLSNVTPAVVKRILCNSGFRLLRKNTALTDWTGTWGNHMKSHLFRNLPSNGTKINHFPGTFTIGRKDTPMEKLPSTQTQVWEGRLQLSTSNVLPAGRGKLLRRIWLKRGGKERWIVKPPALSRGNGIRVVSRWTDIPKSRPLVVQKYISRPHLINDTKYDLRIYVLIYLFEDGLVRFASKKYDADLETLGDAYKHLTNYSINKNSSSYLPNEEAGRDRVIRTGLDSEGLWERIKDLVIKTFLSAEDQMLKRLRGNVSSHYTTYELFGFDVLLDARLKPWLIEVNISPSLHSASPLDLHIKSALAAELFNIEDEVLCYNKRLYAKEISKADKAKQDAILGSLTVTENGLLSRESYLEPILEKLTPDDVRWLIRSEDELHMTHKFERIFPTKDTHSYFRFFDVTRYYNLLLDAWEYKYAGDRSAGNERLIGLCKEKVHLKVPTTPSALSSKKKMTMSHESIVNVDMLKAPTSEPNSTDSAIQSENEKSRSPSPILKTAINGNNECLSSSNDNNNQKHLNSSNLLIT</sequence>
<dbReference type="OrthoDB" id="202825at2759"/>
<dbReference type="PANTHER" id="PTHR12241">
    <property type="entry name" value="TUBULIN POLYGLUTAMYLASE"/>
    <property type="match status" value="1"/>
</dbReference>
<dbReference type="PANTHER" id="PTHR12241:SF162">
    <property type="entry name" value="TUBULIN MONOGLUTAMYLASE TTLL4"/>
    <property type="match status" value="1"/>
</dbReference>
<dbReference type="Gene3D" id="3.30.470.20">
    <property type="entry name" value="ATP-grasp fold, B domain"/>
    <property type="match status" value="1"/>
</dbReference>
<dbReference type="InterPro" id="IPR004344">
    <property type="entry name" value="TTL/TTLL_fam"/>
</dbReference>
<feature type="compositionally biased region" description="Polar residues" evidence="4">
    <location>
        <begin position="619"/>
        <end position="630"/>
    </location>
</feature>
<name>A0A7T8K8U9_CALRO</name>
<dbReference type="AlphaFoldDB" id="A0A7T8K8U9"/>
<evidence type="ECO:0000313" key="6">
    <source>
        <dbReference type="Proteomes" id="UP000595437"/>
    </source>
</evidence>
<evidence type="ECO:0000256" key="2">
    <source>
        <dbReference type="ARBA" id="ARBA00022741"/>
    </source>
</evidence>